<keyword evidence="2" id="KW-0430">Lectin</keyword>
<accession>A0AAW0K7L5</accession>
<dbReference type="FunFam" id="2.90.10.10:FF:000008">
    <property type="entry name" value="Serine/threonine-protein kinase"/>
    <property type="match status" value="1"/>
</dbReference>
<dbReference type="PANTHER" id="PTHR47976:SF1">
    <property type="entry name" value="G-TYPE LECTIN S-RECEPTOR-LIKE SERINE_THREONINE-PROTEIN KINASE SD2-5"/>
    <property type="match status" value="1"/>
</dbReference>
<dbReference type="InterPro" id="IPR036426">
    <property type="entry name" value="Bulb-type_lectin_dom_sf"/>
</dbReference>
<reference evidence="7 8" key="1">
    <citation type="journal article" date="2018" name="Sci. Data">
        <title>The draft genome sequence of cork oak.</title>
        <authorList>
            <person name="Ramos A.M."/>
            <person name="Usie A."/>
            <person name="Barbosa P."/>
            <person name="Barros P.M."/>
            <person name="Capote T."/>
            <person name="Chaves I."/>
            <person name="Simoes F."/>
            <person name="Abreu I."/>
            <person name="Carrasquinho I."/>
            <person name="Faro C."/>
            <person name="Guimaraes J.B."/>
            <person name="Mendonca D."/>
            <person name="Nobrega F."/>
            <person name="Rodrigues L."/>
            <person name="Saibo N.J.M."/>
            <person name="Varela M.C."/>
            <person name="Egas C."/>
            <person name="Matos J."/>
            <person name="Miguel C.M."/>
            <person name="Oliveira M.M."/>
            <person name="Ricardo C.P."/>
            <person name="Goncalves S."/>
        </authorList>
    </citation>
    <scope>NUCLEOTIDE SEQUENCE [LARGE SCALE GENOMIC DNA]</scope>
    <source>
        <strain evidence="8">cv. HL8</strain>
    </source>
</reference>
<evidence type="ECO:0000259" key="6">
    <source>
        <dbReference type="PROSITE" id="PS50927"/>
    </source>
</evidence>
<keyword evidence="8" id="KW-1185">Reference proteome</keyword>
<dbReference type="CDD" id="cd00028">
    <property type="entry name" value="B_lectin"/>
    <property type="match status" value="1"/>
</dbReference>
<dbReference type="EMBL" id="PKMF04000386">
    <property type="protein sequence ID" value="KAK7834571.1"/>
    <property type="molecule type" value="Genomic_DNA"/>
</dbReference>
<gene>
    <name evidence="7" type="primary">SD25_5</name>
    <name evidence="7" type="ORF">CFP56_024644</name>
</gene>
<evidence type="ECO:0000313" key="8">
    <source>
        <dbReference type="Proteomes" id="UP000237347"/>
    </source>
</evidence>
<dbReference type="InterPro" id="IPR051343">
    <property type="entry name" value="G-type_lectin_kinases/EP1-like"/>
</dbReference>
<dbReference type="Proteomes" id="UP000237347">
    <property type="component" value="Unassembled WGS sequence"/>
</dbReference>
<dbReference type="SMART" id="SM00108">
    <property type="entry name" value="B_lectin"/>
    <property type="match status" value="1"/>
</dbReference>
<dbReference type="InterPro" id="IPR001480">
    <property type="entry name" value="Bulb-type_lectin_dom"/>
</dbReference>
<sequence>METWSFFRFMGFTWLSVVLLSETNLASIQSFGKIRPGFQASQMLYIDNNGYFLLSNNSNFAFGFVTTSDVTLFLLVIIHLQSSRTVWSANRDSPVANSDHFVFDAKGNVYLQKGNGVAWSADTKGKGVSAIELQNSGNLVMYGSGSEIVWQSFKNPTDTLLPNQDFVEGMKLVSNPSSKNLTYILEIKSSDMILSAGFPTPQPYWSMGKDSRKTINQVGGVVTNASLIANSWNIYDQNKDLQWHPSCNTGIVSPCDHSNGRTELLNAGNGLNYFALGFLTPTSITDLNSCKASCDGNCSCLALFFQNSTGACFLLDSIGSFQNSGKGSGFISYIKVLSDGGSGVSNGGGGSNQKGFPFVVIISISTILIIIVSGEGTSSGPSDCNSDAYLSAVRLSGPRLIWHDPSPKN</sequence>
<keyword evidence="3" id="KW-1015">Disulfide bond</keyword>
<evidence type="ECO:0000256" key="3">
    <source>
        <dbReference type="ARBA" id="ARBA00023157"/>
    </source>
</evidence>
<evidence type="ECO:0000256" key="1">
    <source>
        <dbReference type="ARBA" id="ARBA00022729"/>
    </source>
</evidence>
<evidence type="ECO:0000256" key="4">
    <source>
        <dbReference type="ARBA" id="ARBA00023180"/>
    </source>
</evidence>
<name>A0AAW0K7L5_QUESU</name>
<dbReference type="PANTHER" id="PTHR47976">
    <property type="entry name" value="G-TYPE LECTIN S-RECEPTOR-LIKE SERINE/THREONINE-PROTEIN KINASE SD2-5"/>
    <property type="match status" value="1"/>
</dbReference>
<dbReference type="PROSITE" id="PS50927">
    <property type="entry name" value="BULB_LECTIN"/>
    <property type="match status" value="1"/>
</dbReference>
<evidence type="ECO:0000256" key="5">
    <source>
        <dbReference type="SAM" id="SignalP"/>
    </source>
</evidence>
<feature type="chain" id="PRO_5043821987" evidence="5">
    <location>
        <begin position="29"/>
        <end position="409"/>
    </location>
</feature>
<dbReference type="AlphaFoldDB" id="A0AAW0K7L5"/>
<keyword evidence="1 5" id="KW-0732">Signal</keyword>
<proteinExistence type="predicted"/>
<dbReference type="GO" id="GO:0030246">
    <property type="term" value="F:carbohydrate binding"/>
    <property type="evidence" value="ECO:0007669"/>
    <property type="project" value="UniProtKB-KW"/>
</dbReference>
<evidence type="ECO:0000256" key="2">
    <source>
        <dbReference type="ARBA" id="ARBA00022734"/>
    </source>
</evidence>
<organism evidence="7 8">
    <name type="scientific">Quercus suber</name>
    <name type="common">Cork oak</name>
    <dbReference type="NCBI Taxonomy" id="58331"/>
    <lineage>
        <taxon>Eukaryota</taxon>
        <taxon>Viridiplantae</taxon>
        <taxon>Streptophyta</taxon>
        <taxon>Embryophyta</taxon>
        <taxon>Tracheophyta</taxon>
        <taxon>Spermatophyta</taxon>
        <taxon>Magnoliopsida</taxon>
        <taxon>eudicotyledons</taxon>
        <taxon>Gunneridae</taxon>
        <taxon>Pentapetalae</taxon>
        <taxon>rosids</taxon>
        <taxon>fabids</taxon>
        <taxon>Fagales</taxon>
        <taxon>Fagaceae</taxon>
        <taxon>Quercus</taxon>
    </lineage>
</organism>
<evidence type="ECO:0000313" key="7">
    <source>
        <dbReference type="EMBL" id="KAK7834571.1"/>
    </source>
</evidence>
<keyword evidence="4" id="KW-0325">Glycoprotein</keyword>
<comment type="caution">
    <text evidence="7">The sequence shown here is derived from an EMBL/GenBank/DDBJ whole genome shotgun (WGS) entry which is preliminary data.</text>
</comment>
<dbReference type="GO" id="GO:0016301">
    <property type="term" value="F:kinase activity"/>
    <property type="evidence" value="ECO:0007669"/>
    <property type="project" value="UniProtKB-KW"/>
</dbReference>
<dbReference type="Gene3D" id="2.90.10.10">
    <property type="entry name" value="Bulb-type lectin domain"/>
    <property type="match status" value="1"/>
</dbReference>
<dbReference type="Pfam" id="PF01453">
    <property type="entry name" value="B_lectin"/>
    <property type="match status" value="1"/>
</dbReference>
<feature type="domain" description="Bulb-type lectin" evidence="6">
    <location>
        <begin position="37"/>
        <end position="154"/>
    </location>
</feature>
<feature type="signal peptide" evidence="5">
    <location>
        <begin position="1"/>
        <end position="28"/>
    </location>
</feature>
<dbReference type="SUPFAM" id="SSF51110">
    <property type="entry name" value="alpha-D-mannose-specific plant lectins"/>
    <property type="match status" value="1"/>
</dbReference>
<protein>
    <submittedName>
        <fullName evidence="7">G-type lectin s-receptor-like serine/threonine-protein kinase sd2-5</fullName>
    </submittedName>
</protein>